<evidence type="ECO:0000256" key="9">
    <source>
        <dbReference type="ARBA" id="ARBA00022840"/>
    </source>
</evidence>
<dbReference type="InterPro" id="IPR041062">
    <property type="entry name" value="Csm1_B"/>
</dbReference>
<name>A0A0B6WXR0_9BACT</name>
<comment type="similarity">
    <text evidence="1">Belongs to the CRISPR-associated Cas10/Csm1 family.</text>
</comment>
<dbReference type="GO" id="GO:0051607">
    <property type="term" value="P:defense response to virus"/>
    <property type="evidence" value="ECO:0007669"/>
    <property type="project" value="UniProtKB-KW"/>
</dbReference>
<accession>A0A0B6WXR0</accession>
<evidence type="ECO:0000313" key="13">
    <source>
        <dbReference type="EMBL" id="CDM65517.1"/>
    </source>
</evidence>
<evidence type="ECO:0000256" key="10">
    <source>
        <dbReference type="ARBA" id="ARBA00023118"/>
    </source>
</evidence>
<dbReference type="OrthoDB" id="127439at2"/>
<feature type="domain" description="GGDEF" evidence="12">
    <location>
        <begin position="272"/>
        <end position="416"/>
    </location>
</feature>
<dbReference type="PANTHER" id="PTHR36528:SF1">
    <property type="entry name" value="CRISPR SYSTEM SINGLE-STRAND-SPECIFIC DEOXYRIBONUCLEASE CAS10_CSM1 (SUBTYPE III-A)"/>
    <property type="match status" value="1"/>
</dbReference>
<evidence type="ECO:0000256" key="1">
    <source>
        <dbReference type="ARBA" id="ARBA00005700"/>
    </source>
</evidence>
<dbReference type="NCBIfam" id="TIGR02578">
    <property type="entry name" value="cas_TM1811_Csm1"/>
    <property type="match status" value="1"/>
</dbReference>
<dbReference type="PROSITE" id="PS50887">
    <property type="entry name" value="GGDEF"/>
    <property type="match status" value="1"/>
</dbReference>
<keyword evidence="10" id="KW-0051">Antiviral defense</keyword>
<keyword evidence="14" id="KW-1185">Reference proteome</keyword>
<keyword evidence="5" id="KW-0547">Nucleotide-binding</keyword>
<evidence type="ECO:0000256" key="7">
    <source>
        <dbReference type="ARBA" id="ARBA00022801"/>
    </source>
</evidence>
<gene>
    <name evidence="13" type="ORF">PYK22_01520</name>
</gene>
<dbReference type="EMBL" id="CBXV010000005">
    <property type="protein sequence ID" value="CDM65517.1"/>
    <property type="molecule type" value="Genomic_DNA"/>
</dbReference>
<evidence type="ECO:0000256" key="5">
    <source>
        <dbReference type="ARBA" id="ARBA00022741"/>
    </source>
</evidence>
<dbReference type="InterPro" id="IPR052117">
    <property type="entry name" value="Cas10/Csm1_subtype-III-A"/>
</dbReference>
<keyword evidence="7" id="KW-0378">Hydrolase</keyword>
<dbReference type="RefSeq" id="WP_041975867.1">
    <property type="nucleotide sequence ID" value="NZ_CBXV010000005.1"/>
</dbReference>
<dbReference type="Gene3D" id="3.30.70.270">
    <property type="match status" value="1"/>
</dbReference>
<dbReference type="GO" id="GO:0004519">
    <property type="term" value="F:endonuclease activity"/>
    <property type="evidence" value="ECO:0007669"/>
    <property type="project" value="UniProtKB-KW"/>
</dbReference>
<organism evidence="13 14">
    <name type="scientific">Pyrinomonas methylaliphatogenes</name>
    <dbReference type="NCBI Taxonomy" id="454194"/>
    <lineage>
        <taxon>Bacteria</taxon>
        <taxon>Pseudomonadati</taxon>
        <taxon>Acidobacteriota</taxon>
        <taxon>Blastocatellia</taxon>
        <taxon>Blastocatellales</taxon>
        <taxon>Pyrinomonadaceae</taxon>
        <taxon>Pyrinomonas</taxon>
    </lineage>
</organism>
<evidence type="ECO:0000256" key="8">
    <source>
        <dbReference type="ARBA" id="ARBA00022839"/>
    </source>
</evidence>
<evidence type="ECO:0000259" key="12">
    <source>
        <dbReference type="PROSITE" id="PS50887"/>
    </source>
</evidence>
<dbReference type="PANTHER" id="PTHR36528">
    <property type="entry name" value="CRISPR SYSTEM SINGLE-STRAND-SPECIFIC DEOXYRIBONUCLEASE CAS10/CSM1 (SUBTYPE III-A)"/>
    <property type="match status" value="1"/>
</dbReference>
<evidence type="ECO:0000256" key="2">
    <source>
        <dbReference type="ARBA" id="ARBA00014333"/>
    </source>
</evidence>
<evidence type="ECO:0000256" key="3">
    <source>
        <dbReference type="ARBA" id="ARBA00022679"/>
    </source>
</evidence>
<dbReference type="Pfam" id="PF22335">
    <property type="entry name" value="Cas10-Cmr2_palm2"/>
    <property type="match status" value="1"/>
</dbReference>
<keyword evidence="3" id="KW-0808">Transferase</keyword>
<dbReference type="Proteomes" id="UP000031518">
    <property type="component" value="Unassembled WGS sequence"/>
</dbReference>
<evidence type="ECO:0000313" key="14">
    <source>
        <dbReference type="Proteomes" id="UP000031518"/>
    </source>
</evidence>
<dbReference type="InterPro" id="IPR000160">
    <property type="entry name" value="GGDEF_dom"/>
</dbReference>
<dbReference type="GO" id="GO:0016740">
    <property type="term" value="F:transferase activity"/>
    <property type="evidence" value="ECO:0007669"/>
    <property type="project" value="UniProtKB-KW"/>
</dbReference>
<evidence type="ECO:0000256" key="6">
    <source>
        <dbReference type="ARBA" id="ARBA00022759"/>
    </source>
</evidence>
<protein>
    <recommendedName>
        <fullName evidence="2">CRISPR system single-strand-specific deoxyribonuclease Cas10/Csm1 (subtype III-A)</fullName>
    </recommendedName>
    <alternativeName>
        <fullName evidence="11">Cyclic oligoadenylate synthase</fullName>
    </alternativeName>
</protein>
<evidence type="ECO:0000256" key="11">
    <source>
        <dbReference type="ARBA" id="ARBA00032922"/>
    </source>
</evidence>
<dbReference type="GO" id="GO:0005524">
    <property type="term" value="F:ATP binding"/>
    <property type="evidence" value="ECO:0007669"/>
    <property type="project" value="UniProtKB-KW"/>
</dbReference>
<sequence length="527" mass="60161">MLIAGKLSGIQDFLFDVAAEGGAQAKRLRARSFFIQLLTETLCLRVADALQLDLQESLVFCNAGKFLLCGEGRLEDLRKVESEINEELLRIGTGRLSFALAVAEEGADSIIDSYRTVMQRLGFAKKRAWASACAPEGKWKTEKLKLQPINPPCELCRQERAEKEDRDEEILYRVCKTCHDMRRIGEQLTREQNKWIILFPSQNGEFSIGSWTFDFKDKPTISDNEYAISLAGSVGTASQKRILQRRLVRHIPRKDRGPVEFVELAERAKGDRLLGLLKMDADHLGQHIHNLLAKARDLSPLSSFSRELDDFFAETLTAKMKEEPWRNLYTIFAGGDDLMIVGAWNEAFDFAAEIQKIFADRFSSRGLTLSGGLAIFKPKLPIKAVAAEADELLFKAKETLLPGEEKSRDQFAVFGQVWKWRDHKEITKTAKSLVRWIEEKRFKRGWLHTLLCLALQRQAEPQRSESRLATAHLAYFWTRNFDPKDCEVWEFGKKLVNHFDALDTVQAKYLPAITRYALVATRGKEDR</sequence>
<keyword evidence="6" id="KW-0255">Endonuclease</keyword>
<dbReference type="AlphaFoldDB" id="A0A0B6WXR0"/>
<dbReference type="Pfam" id="PF18211">
    <property type="entry name" value="Csm1_B"/>
    <property type="match status" value="1"/>
</dbReference>
<dbReference type="GO" id="GO:0004527">
    <property type="term" value="F:exonuclease activity"/>
    <property type="evidence" value="ECO:0007669"/>
    <property type="project" value="UniProtKB-KW"/>
</dbReference>
<reference evidence="13 14" key="2">
    <citation type="submission" date="2015-01" db="EMBL/GenBank/DDBJ databases">
        <title>Complete genome sequence of Pyrinomonas methylaliphatogenes type strain K22T.</title>
        <authorList>
            <person name="Lee K.C.Y."/>
            <person name="Power J.F."/>
            <person name="Dunfield P.F."/>
            <person name="Morgan X.C."/>
            <person name="Huttenhower C."/>
            <person name="Stott M.B."/>
        </authorList>
    </citation>
    <scope>NUCLEOTIDE SEQUENCE [LARGE SCALE GENOMIC DNA]</scope>
    <source>
        <strain evidence="13 14">K22</strain>
    </source>
</reference>
<evidence type="ECO:0000256" key="4">
    <source>
        <dbReference type="ARBA" id="ARBA00022722"/>
    </source>
</evidence>
<dbReference type="InterPro" id="IPR043128">
    <property type="entry name" value="Rev_trsase/Diguanyl_cyclase"/>
</dbReference>
<keyword evidence="4" id="KW-0540">Nuclease</keyword>
<proteinExistence type="inferred from homology"/>
<dbReference type="InterPro" id="IPR054767">
    <property type="entry name" value="Cas10-Cmr2_palm2"/>
</dbReference>
<dbReference type="STRING" id="454194.PYK22_01520"/>
<keyword evidence="8" id="KW-0269">Exonuclease</keyword>
<keyword evidence="9" id="KW-0067">ATP-binding</keyword>
<reference evidence="13 14" key="1">
    <citation type="submission" date="2013-12" db="EMBL/GenBank/DDBJ databases">
        <authorList>
            <person name="Stott M."/>
        </authorList>
    </citation>
    <scope>NUCLEOTIDE SEQUENCE [LARGE SCALE GENOMIC DNA]</scope>
    <source>
        <strain evidence="13 14">K22</strain>
    </source>
</reference>
<dbReference type="InterPro" id="IPR013408">
    <property type="entry name" value="Cas10/Csm1"/>
</dbReference>